<feature type="region of interest" description="Disordered" evidence="12">
    <location>
        <begin position="189"/>
        <end position="244"/>
    </location>
</feature>
<feature type="chain" id="PRO_5032945714" evidence="14">
    <location>
        <begin position="29"/>
        <end position="891"/>
    </location>
</feature>
<reference evidence="16" key="1">
    <citation type="submission" date="2020-07" db="EMBL/GenBank/DDBJ databases">
        <title>Ethylene signaling mediates host invasion by parasitic plants.</title>
        <authorList>
            <person name="Yoshida S."/>
        </authorList>
    </citation>
    <scope>NUCLEOTIDE SEQUENCE</scope>
    <source>
        <strain evidence="16">Okayama</strain>
    </source>
</reference>
<dbReference type="PROSITE" id="PS50011">
    <property type="entry name" value="PROTEIN_KINASE_DOM"/>
    <property type="match status" value="1"/>
</dbReference>
<feature type="domain" description="Protein kinase" evidence="15">
    <location>
        <begin position="593"/>
        <end position="869"/>
    </location>
</feature>
<evidence type="ECO:0000259" key="15">
    <source>
        <dbReference type="PROSITE" id="PS50011"/>
    </source>
</evidence>
<evidence type="ECO:0000256" key="6">
    <source>
        <dbReference type="ARBA" id="ARBA00022840"/>
    </source>
</evidence>
<feature type="compositionally biased region" description="Polar residues" evidence="12">
    <location>
        <begin position="189"/>
        <end position="202"/>
    </location>
</feature>
<dbReference type="InterPro" id="IPR003591">
    <property type="entry name" value="Leu-rich_rpt_typical-subtyp"/>
</dbReference>
<keyword evidence="5" id="KW-0547">Nucleotide-binding</keyword>
<evidence type="ECO:0000313" key="16">
    <source>
        <dbReference type="EMBL" id="GFP79509.1"/>
    </source>
</evidence>
<keyword evidence="9 16" id="KW-0675">Receptor</keyword>
<evidence type="ECO:0000256" key="3">
    <source>
        <dbReference type="ARBA" id="ARBA00022729"/>
    </source>
</evidence>
<keyword evidence="4" id="KW-0677">Repeat</keyword>
<gene>
    <name evidence="16" type="ORF">PHJA_000094400</name>
</gene>
<comment type="subcellular location">
    <subcellularLocation>
        <location evidence="11">Endomembrane system</location>
        <topology evidence="11">Single-pass type I membrane protein</topology>
    </subcellularLocation>
</comment>
<dbReference type="Pfam" id="PF08263">
    <property type="entry name" value="LRRNT_2"/>
    <property type="match status" value="2"/>
</dbReference>
<dbReference type="PANTHER" id="PTHR46084:SF19">
    <property type="entry name" value="PROTEIN KINASE DOMAIN-CONTAINING PROTEIN"/>
    <property type="match status" value="1"/>
</dbReference>
<feature type="transmembrane region" description="Helical" evidence="13">
    <location>
        <begin position="520"/>
        <end position="545"/>
    </location>
</feature>
<organism evidence="16 17">
    <name type="scientific">Phtheirospermum japonicum</name>
    <dbReference type="NCBI Taxonomy" id="374723"/>
    <lineage>
        <taxon>Eukaryota</taxon>
        <taxon>Viridiplantae</taxon>
        <taxon>Streptophyta</taxon>
        <taxon>Embryophyta</taxon>
        <taxon>Tracheophyta</taxon>
        <taxon>Spermatophyta</taxon>
        <taxon>Magnoliopsida</taxon>
        <taxon>eudicotyledons</taxon>
        <taxon>Gunneridae</taxon>
        <taxon>Pentapetalae</taxon>
        <taxon>asterids</taxon>
        <taxon>lamiids</taxon>
        <taxon>Lamiales</taxon>
        <taxon>Orobanchaceae</taxon>
        <taxon>Orobanchaceae incertae sedis</taxon>
        <taxon>Phtheirospermum</taxon>
    </lineage>
</organism>
<comment type="caution">
    <text evidence="16">The sequence shown here is derived from an EMBL/GenBank/DDBJ whole genome shotgun (WGS) entry which is preliminary data.</text>
</comment>
<keyword evidence="16" id="KW-0808">Transferase</keyword>
<keyword evidence="16" id="KW-0418">Kinase</keyword>
<evidence type="ECO:0000256" key="11">
    <source>
        <dbReference type="ARBA" id="ARBA00046288"/>
    </source>
</evidence>
<dbReference type="GO" id="GO:0012505">
    <property type="term" value="C:endomembrane system"/>
    <property type="evidence" value="ECO:0007669"/>
    <property type="project" value="UniProtKB-SubCell"/>
</dbReference>
<dbReference type="GO" id="GO:0004672">
    <property type="term" value="F:protein kinase activity"/>
    <property type="evidence" value="ECO:0007669"/>
    <property type="project" value="InterPro"/>
</dbReference>
<dbReference type="SUPFAM" id="SSF56112">
    <property type="entry name" value="Protein kinase-like (PK-like)"/>
    <property type="match status" value="1"/>
</dbReference>
<dbReference type="InterPro" id="IPR013210">
    <property type="entry name" value="LRR_N_plant-typ"/>
</dbReference>
<dbReference type="InterPro" id="IPR001611">
    <property type="entry name" value="Leu-rich_rpt"/>
</dbReference>
<dbReference type="Pfam" id="PF07714">
    <property type="entry name" value="PK_Tyr_Ser-Thr"/>
    <property type="match status" value="1"/>
</dbReference>
<evidence type="ECO:0000256" key="12">
    <source>
        <dbReference type="SAM" id="MobiDB-lite"/>
    </source>
</evidence>
<evidence type="ECO:0000256" key="4">
    <source>
        <dbReference type="ARBA" id="ARBA00022737"/>
    </source>
</evidence>
<keyword evidence="1" id="KW-0433">Leucine-rich repeat</keyword>
<name>A0A830B2B9_9LAMI</name>
<dbReference type="InterPro" id="IPR032675">
    <property type="entry name" value="LRR_dom_sf"/>
</dbReference>
<keyword evidence="17" id="KW-1185">Reference proteome</keyword>
<evidence type="ECO:0000256" key="14">
    <source>
        <dbReference type="SAM" id="SignalP"/>
    </source>
</evidence>
<feature type="compositionally biased region" description="Basic and acidic residues" evidence="12">
    <location>
        <begin position="504"/>
        <end position="514"/>
    </location>
</feature>
<keyword evidence="6" id="KW-0067">ATP-binding</keyword>
<dbReference type="GO" id="GO:0051707">
    <property type="term" value="P:response to other organism"/>
    <property type="evidence" value="ECO:0007669"/>
    <property type="project" value="UniProtKB-ARBA"/>
</dbReference>
<dbReference type="Gene3D" id="3.80.10.10">
    <property type="entry name" value="Ribonuclease Inhibitor"/>
    <property type="match status" value="3"/>
</dbReference>
<evidence type="ECO:0000256" key="9">
    <source>
        <dbReference type="ARBA" id="ARBA00023170"/>
    </source>
</evidence>
<dbReference type="SMART" id="SM00365">
    <property type="entry name" value="LRR_SD22"/>
    <property type="match status" value="2"/>
</dbReference>
<keyword evidence="2 13" id="KW-0812">Transmembrane</keyword>
<dbReference type="Pfam" id="PF13855">
    <property type="entry name" value="LRR_8"/>
    <property type="match status" value="2"/>
</dbReference>
<dbReference type="InterPro" id="IPR001245">
    <property type="entry name" value="Ser-Thr/Tyr_kinase_cat_dom"/>
</dbReference>
<feature type="signal peptide" evidence="14">
    <location>
        <begin position="1"/>
        <end position="28"/>
    </location>
</feature>
<dbReference type="InterPro" id="IPR011009">
    <property type="entry name" value="Kinase-like_dom_sf"/>
</dbReference>
<proteinExistence type="predicted"/>
<dbReference type="GO" id="GO:0005524">
    <property type="term" value="F:ATP binding"/>
    <property type="evidence" value="ECO:0007669"/>
    <property type="project" value="UniProtKB-KW"/>
</dbReference>
<dbReference type="Proteomes" id="UP000653305">
    <property type="component" value="Unassembled WGS sequence"/>
</dbReference>
<dbReference type="SUPFAM" id="SSF52058">
    <property type="entry name" value="L domain-like"/>
    <property type="match status" value="2"/>
</dbReference>
<dbReference type="SMART" id="SM00369">
    <property type="entry name" value="LRR_TYP"/>
    <property type="match status" value="4"/>
</dbReference>
<evidence type="ECO:0000256" key="8">
    <source>
        <dbReference type="ARBA" id="ARBA00023136"/>
    </source>
</evidence>
<evidence type="ECO:0000256" key="5">
    <source>
        <dbReference type="ARBA" id="ARBA00022741"/>
    </source>
</evidence>
<dbReference type="FunFam" id="3.30.200.20:FF:000489">
    <property type="entry name" value="Inactive receptor-like serine/threonine-protein kinase"/>
    <property type="match status" value="1"/>
</dbReference>
<protein>
    <submittedName>
        <fullName evidence="16">Probable LRR receptor-like serine/threonine-protein kinase at1g63430</fullName>
    </submittedName>
</protein>
<accession>A0A830B2B9</accession>
<dbReference type="FunFam" id="3.80.10.10:FF:000101">
    <property type="entry name" value="LRR receptor-like serine/threonine-protein kinase ERECTA"/>
    <property type="match status" value="2"/>
</dbReference>
<keyword evidence="7 13" id="KW-1133">Transmembrane helix</keyword>
<evidence type="ECO:0000256" key="7">
    <source>
        <dbReference type="ARBA" id="ARBA00022989"/>
    </source>
</evidence>
<dbReference type="InterPro" id="IPR000719">
    <property type="entry name" value="Prot_kinase_dom"/>
</dbReference>
<dbReference type="PANTHER" id="PTHR46084">
    <property type="entry name" value="PROTEIN MALE DISCOVERER 2"/>
    <property type="match status" value="1"/>
</dbReference>
<evidence type="ECO:0000256" key="10">
    <source>
        <dbReference type="ARBA" id="ARBA00023180"/>
    </source>
</evidence>
<keyword evidence="3 14" id="KW-0732">Signal</keyword>
<dbReference type="EMBL" id="BMAC01000010">
    <property type="protein sequence ID" value="GFP79509.1"/>
    <property type="molecule type" value="Genomic_DNA"/>
</dbReference>
<dbReference type="OrthoDB" id="676979at2759"/>
<feature type="region of interest" description="Disordered" evidence="12">
    <location>
        <begin position="492"/>
        <end position="514"/>
    </location>
</feature>
<evidence type="ECO:0000256" key="1">
    <source>
        <dbReference type="ARBA" id="ARBA00022614"/>
    </source>
</evidence>
<evidence type="ECO:0000313" key="17">
    <source>
        <dbReference type="Proteomes" id="UP000653305"/>
    </source>
</evidence>
<sequence>MCAIMMIYFASFQLLLLCLGLLLADCVAFPQNEVQALTSFKRAIFEDPLLVLSNWNPLDSDPCNWSGVYCSMAGDHVLKLNISGAHLKGFIAPEFHQLQVLQELILHGNLLIGTIPKEIGLLKNLKVLDLGSNQLTGPIPPEIGNLTSIEKINLQSNGLTGKLPYELGNLKYLEELRLDRNKFLGTIPGGNSSSFPSATHGITTRRPPSNPPSPTAELISDNQNPNNQSTAPSPSPPGAPANFSQNHRVQALTSFKRAIFEDPLLVLSNWNPLDSDPCNWSGVYCSMAGDHVLKLNISGAHLKGFIAPEFHQLQVLQELILHGNLLIGTIPKEIGLLKNLKVLDLGSNQLTGPIPPEIGNLTSIEKINLQSNGLTGKLPYELGNLKYLEELRLDRNKFLGTIPGGNSSSFPSATHGMYASKGGSSMGFCRFSQLIVVDLSYNFLVGVIPKCLVYIPRSSFQGNCLQDKDSKQRPAAQCGSLSDITFITGTSHQPVKARPNTKRRPIEDKSKHESNDSKPAWLLALEIVTGIMVGLLFVVALFMVVQKWKRKPSIIIPWKKSGSAKDYMTIYIDSEAMKNVARYSRQELEVACEDFSNIIGSSPDSLVYKGTLKGGPEIAVISLCVKEEHWTGYLELYFQQEVADLSRLNHENTGKLLGYCRETSPFTRMLVFEYASNGTLYEHLHYGEGCQFSWTRRMKIIIGIARGLKYLHTELEPPFTISELNSSSVYLTEDFSPKLVDFECWKTVLSRSEKSSGAISNEGAVCILPSSLEGRHLDVQGNIYAFGILLLEVISGRPPYCKDKGRLVDWAKEFLELPDAMSSVVDPELKHIRQEDLKVVCEVVNLCIHPSSSTRTSMRELCSMLESGIDTSISAEFNSSSLAWAELALSS</sequence>
<dbReference type="Gene3D" id="3.30.200.20">
    <property type="entry name" value="Phosphorylase Kinase, domain 1"/>
    <property type="match status" value="1"/>
</dbReference>
<dbReference type="GO" id="GO:0006952">
    <property type="term" value="P:defense response"/>
    <property type="evidence" value="ECO:0007669"/>
    <property type="project" value="UniProtKB-ARBA"/>
</dbReference>
<evidence type="ECO:0000256" key="2">
    <source>
        <dbReference type="ARBA" id="ARBA00022692"/>
    </source>
</evidence>
<dbReference type="AlphaFoldDB" id="A0A830B2B9"/>
<keyword evidence="10" id="KW-0325">Glycoprotein</keyword>
<dbReference type="Gene3D" id="1.10.510.10">
    <property type="entry name" value="Transferase(Phosphotransferase) domain 1"/>
    <property type="match status" value="1"/>
</dbReference>
<evidence type="ECO:0000256" key="13">
    <source>
        <dbReference type="SAM" id="Phobius"/>
    </source>
</evidence>
<keyword evidence="8 13" id="KW-0472">Membrane</keyword>